<dbReference type="GO" id="GO:0016301">
    <property type="term" value="F:kinase activity"/>
    <property type="evidence" value="ECO:0007669"/>
    <property type="project" value="UniProtKB-KW"/>
</dbReference>
<organism evidence="3 4">
    <name type="scientific">Erinaceus europaeus</name>
    <name type="common">Western European hedgehog</name>
    <dbReference type="NCBI Taxonomy" id="9365"/>
    <lineage>
        <taxon>Eukaryota</taxon>
        <taxon>Metazoa</taxon>
        <taxon>Chordata</taxon>
        <taxon>Craniata</taxon>
        <taxon>Vertebrata</taxon>
        <taxon>Euteleostomi</taxon>
        <taxon>Mammalia</taxon>
        <taxon>Eutheria</taxon>
        <taxon>Laurasiatheria</taxon>
        <taxon>Eulipotyphla</taxon>
        <taxon>Erinaceidae</taxon>
        <taxon>Erinaceinae</taxon>
        <taxon>Erinaceus</taxon>
    </lineage>
</organism>
<gene>
    <name evidence="4" type="primary">TNK2</name>
</gene>
<name>A0ABM3VV72_ERIEU</name>
<dbReference type="Gene3D" id="1.10.8.10">
    <property type="entry name" value="DNA helicase RuvA subunit, C-terminal domain"/>
    <property type="match status" value="1"/>
</dbReference>
<feature type="compositionally biased region" description="Pro residues" evidence="1">
    <location>
        <begin position="371"/>
        <end position="382"/>
    </location>
</feature>
<protein>
    <submittedName>
        <fullName evidence="4">Activated CDC42 kinase 1</fullName>
    </submittedName>
</protein>
<accession>A0ABM3VV72</accession>
<dbReference type="InterPro" id="IPR030220">
    <property type="entry name" value="Ack1_UBA_dom"/>
</dbReference>
<dbReference type="PANTHER" id="PTHR14254">
    <property type="entry name" value="GENE 33 POLYPEPTIDE"/>
    <property type="match status" value="1"/>
</dbReference>
<reference evidence="4" key="1">
    <citation type="submission" date="2025-08" db="UniProtKB">
        <authorList>
            <consortium name="RefSeq"/>
        </authorList>
    </citation>
    <scope>IDENTIFICATION</scope>
</reference>
<evidence type="ECO:0000313" key="3">
    <source>
        <dbReference type="Proteomes" id="UP001652624"/>
    </source>
</evidence>
<dbReference type="PANTHER" id="PTHR14254:SF6">
    <property type="entry name" value="NON-SPECIFIC PROTEIN-TYROSINE KINASE"/>
    <property type="match status" value="1"/>
</dbReference>
<keyword evidence="3" id="KW-1185">Reference proteome</keyword>
<feature type="compositionally biased region" description="Pro residues" evidence="1">
    <location>
        <begin position="336"/>
        <end position="348"/>
    </location>
</feature>
<dbReference type="GeneID" id="103128201"/>
<sequence>MVLRYWALEGLRDFENSHWCRTPVCSTVPEAFPRVTSVKNGGEYLKPGLFRLTLPFFSLLSPLPLFPCSSPLLPSSLPSSLSSPLLFPLSSLLSPLFPSPLSSPLPSHPSLRTAFLTEEPPPRPPQPSIFTQKPAYNPVSEDQGSLSSDLKRLCLRRPGLPRGLWLPKPSAWVPGTKAGSAGAELTLIDFSQEPLLPAPRPHAPSLAQLATDACSLLDKTPPHSPTRALPRPLHPTPVVDWDARPLPPPPAYDDVAQDEDDLEVCSINGSPGPSQAESRHGPAPTGPPPLEDNLFLPPQGPRQPPSSAHTAEIFQALQRDCMLQLGPSPSGDSGPQVPPRVPIPPRPTRPQEGRSPAPSGEEEADHWWPGPASPPQLPPREPLTPQGSRTPSPAVPPGSSPGKPMPTTQSFASDPKYATPQVTQAPGPRAGPCILPIVRDGKRVSSTHYYLLPERPPYLEHCRRFLHESQAHSEPLPLTPPPLGAPAPTATVRPMPQAAPDPKANFSTNNSNPGVGPPAHRGFPGDGFEAGRTADKIQMLQAMVHGVTTEECQAALQSHSWSVQRAAQYLKVEQLLGLGLRPRAECLKVLEMFDWNLEQAGCHLLGSCGPGHHKR</sequence>
<dbReference type="InterPro" id="IPR052112">
    <property type="entry name" value="EGFR_SigReg_Kinase"/>
</dbReference>
<dbReference type="SUPFAM" id="SSF46934">
    <property type="entry name" value="UBA-like"/>
    <property type="match status" value="1"/>
</dbReference>
<dbReference type="CDD" id="cd14274">
    <property type="entry name" value="UBA_ACK1"/>
    <property type="match status" value="1"/>
</dbReference>
<keyword evidence="4" id="KW-0808">Transferase</keyword>
<feature type="compositionally biased region" description="Polar residues" evidence="1">
    <location>
        <begin position="267"/>
        <end position="276"/>
    </location>
</feature>
<dbReference type="Pfam" id="PF11555">
    <property type="entry name" value="Inhibitor_Mig-6"/>
    <property type="match status" value="1"/>
</dbReference>
<feature type="region of interest" description="Disordered" evidence="1">
    <location>
        <begin position="323"/>
        <end position="433"/>
    </location>
</feature>
<evidence type="ECO:0000259" key="2">
    <source>
        <dbReference type="Pfam" id="PF11555"/>
    </source>
</evidence>
<dbReference type="RefSeq" id="XP_060028232.1">
    <property type="nucleotide sequence ID" value="XM_060172249.1"/>
</dbReference>
<feature type="region of interest" description="Disordered" evidence="1">
    <location>
        <begin position="110"/>
        <end position="147"/>
    </location>
</feature>
<dbReference type="Proteomes" id="UP001652624">
    <property type="component" value="Chromosome 14"/>
</dbReference>
<feature type="region of interest" description="Disordered" evidence="1">
    <location>
        <begin position="216"/>
        <end position="311"/>
    </location>
</feature>
<feature type="region of interest" description="Disordered" evidence="1">
    <location>
        <begin position="507"/>
        <end position="530"/>
    </location>
</feature>
<dbReference type="InterPro" id="IPR021619">
    <property type="entry name" value="Mig-6"/>
</dbReference>
<dbReference type="InterPro" id="IPR009060">
    <property type="entry name" value="UBA-like_sf"/>
</dbReference>
<feature type="domain" description="Mig-6" evidence="2">
    <location>
        <begin position="374"/>
        <end position="427"/>
    </location>
</feature>
<dbReference type="CDD" id="cd14328">
    <property type="entry name" value="UBA_TNK1"/>
    <property type="match status" value="1"/>
</dbReference>
<evidence type="ECO:0000256" key="1">
    <source>
        <dbReference type="SAM" id="MobiDB-lite"/>
    </source>
</evidence>
<proteinExistence type="predicted"/>
<evidence type="ECO:0000313" key="4">
    <source>
        <dbReference type="RefSeq" id="XP_060028232.1"/>
    </source>
</evidence>
<keyword evidence="4" id="KW-0418">Kinase</keyword>